<keyword evidence="9" id="KW-1185">Reference proteome</keyword>
<feature type="transmembrane region" description="Helical" evidence="6">
    <location>
        <begin position="144"/>
        <end position="163"/>
    </location>
</feature>
<evidence type="ECO:0000256" key="1">
    <source>
        <dbReference type="ARBA" id="ARBA00004651"/>
    </source>
</evidence>
<evidence type="ECO:0000256" key="5">
    <source>
        <dbReference type="ARBA" id="ARBA00023136"/>
    </source>
</evidence>
<name>A0ABT7R6D3_9BACI</name>
<evidence type="ECO:0000256" key="4">
    <source>
        <dbReference type="ARBA" id="ARBA00022989"/>
    </source>
</evidence>
<feature type="transmembrane region" description="Helical" evidence="6">
    <location>
        <begin position="46"/>
        <end position="66"/>
    </location>
</feature>
<dbReference type="EMBL" id="JAUCFG010000002">
    <property type="protein sequence ID" value="MDM5438488.1"/>
    <property type="molecule type" value="Genomic_DNA"/>
</dbReference>
<dbReference type="Pfam" id="PF02588">
    <property type="entry name" value="YitT_membrane"/>
    <property type="match status" value="1"/>
</dbReference>
<dbReference type="InterPro" id="IPR019264">
    <property type="entry name" value="DUF2179"/>
</dbReference>
<dbReference type="CDD" id="cd16380">
    <property type="entry name" value="YitT_C"/>
    <property type="match status" value="1"/>
</dbReference>
<evidence type="ECO:0000313" key="9">
    <source>
        <dbReference type="Proteomes" id="UP001224139"/>
    </source>
</evidence>
<accession>A0ABT7R6D3</accession>
<feature type="transmembrane region" description="Helical" evidence="6">
    <location>
        <begin position="103"/>
        <end position="123"/>
    </location>
</feature>
<dbReference type="InterPro" id="IPR015867">
    <property type="entry name" value="N-reg_PII/ATP_PRibTrfase_C"/>
</dbReference>
<gene>
    <name evidence="8" type="ORF">QUG02_10165</name>
</gene>
<keyword evidence="2" id="KW-1003">Cell membrane</keyword>
<dbReference type="PIRSF" id="PIRSF006483">
    <property type="entry name" value="Membrane_protein_YitT"/>
    <property type="match status" value="1"/>
</dbReference>
<evidence type="ECO:0000256" key="3">
    <source>
        <dbReference type="ARBA" id="ARBA00022692"/>
    </source>
</evidence>
<dbReference type="InterPro" id="IPR003740">
    <property type="entry name" value="YitT"/>
</dbReference>
<proteinExistence type="predicted"/>
<evidence type="ECO:0000256" key="6">
    <source>
        <dbReference type="SAM" id="Phobius"/>
    </source>
</evidence>
<comment type="subcellular location">
    <subcellularLocation>
        <location evidence="1">Cell membrane</location>
        <topology evidence="1">Multi-pass membrane protein</topology>
    </subcellularLocation>
</comment>
<evidence type="ECO:0000259" key="7">
    <source>
        <dbReference type="Pfam" id="PF10035"/>
    </source>
</evidence>
<keyword evidence="5 6" id="KW-0472">Membrane</keyword>
<protein>
    <submittedName>
        <fullName evidence="8">YitT family protein</fullName>
    </submittedName>
</protein>
<evidence type="ECO:0000256" key="2">
    <source>
        <dbReference type="ARBA" id="ARBA00022475"/>
    </source>
</evidence>
<feature type="domain" description="DUF2179" evidence="7">
    <location>
        <begin position="216"/>
        <end position="262"/>
    </location>
</feature>
<feature type="transmembrane region" description="Helical" evidence="6">
    <location>
        <begin position="73"/>
        <end position="91"/>
    </location>
</feature>
<comment type="caution">
    <text evidence="8">The sequence shown here is derived from an EMBL/GenBank/DDBJ whole genome shotgun (WGS) entry which is preliminary data.</text>
</comment>
<reference evidence="8 9" key="1">
    <citation type="submission" date="2023-06" db="EMBL/GenBank/DDBJ databases">
        <title>Comparative genomics of Bacillaceae isolates and their secondary metabolite potential.</title>
        <authorList>
            <person name="Song L."/>
            <person name="Nielsen L.J."/>
            <person name="Mohite O."/>
            <person name="Xu X."/>
            <person name="Weber T."/>
            <person name="Kovacs A.T."/>
        </authorList>
    </citation>
    <scope>NUCLEOTIDE SEQUENCE [LARGE SCALE GENOMIC DNA]</scope>
    <source>
        <strain evidence="8 9">DX2.1</strain>
    </source>
</reference>
<organism evidence="8 9">
    <name type="scientific">Bacillus hominis</name>
    <dbReference type="NCBI Taxonomy" id="2817478"/>
    <lineage>
        <taxon>Bacteria</taxon>
        <taxon>Bacillati</taxon>
        <taxon>Bacillota</taxon>
        <taxon>Bacilli</taxon>
        <taxon>Bacillales</taxon>
        <taxon>Bacillaceae</taxon>
        <taxon>Bacillus</taxon>
        <taxon>Bacillus cereus group</taxon>
    </lineage>
</organism>
<sequence length="285" mass="30932">MKKVFEYVLLTIGSIIVAGSLELILAPNGLVDGGVTAIAIMANKVAGLPLYGVFLGLNIPILLFTAKVMGKKFFIRTSYANVVTTLGLIYLKPFPAITTSELLIVLYGGVLFGVGVGIVVKMGGAIDGSEMLAVWMNKHFKVPISTFLLAVNAVIFVFVAILFSIEQAMFSLAIFYIVTKMIDFILDGINQGKSVMIISGKNKEIGDLLMKELQLSVTYLHGEGGFLGEHKRIIYCITNRFIYPKMKDFVLSVDPSAIIEASYSTETTGVKRPGRTARSGQVSEK</sequence>
<evidence type="ECO:0000313" key="8">
    <source>
        <dbReference type="EMBL" id="MDM5438488.1"/>
    </source>
</evidence>
<dbReference type="PANTHER" id="PTHR33545">
    <property type="entry name" value="UPF0750 MEMBRANE PROTEIN YITT-RELATED"/>
    <property type="match status" value="1"/>
</dbReference>
<dbReference type="Gene3D" id="3.30.70.120">
    <property type="match status" value="1"/>
</dbReference>
<feature type="transmembrane region" description="Helical" evidence="6">
    <location>
        <begin position="7"/>
        <end position="26"/>
    </location>
</feature>
<dbReference type="RefSeq" id="WP_289358953.1">
    <property type="nucleotide sequence ID" value="NZ_JAUCFG010000002.1"/>
</dbReference>
<keyword evidence="4 6" id="KW-1133">Transmembrane helix</keyword>
<dbReference type="InterPro" id="IPR051461">
    <property type="entry name" value="UPF0750_membrane"/>
</dbReference>
<dbReference type="Pfam" id="PF10035">
    <property type="entry name" value="DUF2179"/>
    <property type="match status" value="1"/>
</dbReference>
<dbReference type="PANTHER" id="PTHR33545:SF3">
    <property type="entry name" value="UPF0750 MEMBRANE PROTEIN YQFU"/>
    <property type="match status" value="1"/>
</dbReference>
<dbReference type="Proteomes" id="UP001224139">
    <property type="component" value="Unassembled WGS sequence"/>
</dbReference>
<keyword evidence="3 6" id="KW-0812">Transmembrane</keyword>